<accession>A0A9Q4Q228</accession>
<evidence type="ECO:0000256" key="1">
    <source>
        <dbReference type="SAM" id="MobiDB-lite"/>
    </source>
</evidence>
<proteinExistence type="predicted"/>
<name>A0A9Q4Q228_9EURY</name>
<dbReference type="Proteomes" id="UP001154061">
    <property type="component" value="Unassembled WGS sequence"/>
</dbReference>
<reference evidence="2" key="1">
    <citation type="submission" date="2022-06" db="EMBL/GenBank/DDBJ databases">
        <title>Natrinema sp. a new haloarchaeum isolate from saline soil.</title>
        <authorList>
            <person name="Strakova D."/>
            <person name="Galisteo C."/>
            <person name="Sanchez-Porro C."/>
            <person name="Ventosa A."/>
        </authorList>
    </citation>
    <scope>NUCLEOTIDE SEQUENCE</scope>
    <source>
        <strain evidence="2">S1CR25-10</strain>
    </source>
</reference>
<feature type="compositionally biased region" description="Basic and acidic residues" evidence="1">
    <location>
        <begin position="27"/>
        <end position="50"/>
    </location>
</feature>
<organism evidence="2 3">
    <name type="scientific">Natrinema salsiterrestre</name>
    <dbReference type="NCBI Taxonomy" id="2950540"/>
    <lineage>
        <taxon>Archaea</taxon>
        <taxon>Methanobacteriati</taxon>
        <taxon>Methanobacteriota</taxon>
        <taxon>Stenosarchaea group</taxon>
        <taxon>Halobacteria</taxon>
        <taxon>Halobacteriales</taxon>
        <taxon>Natrialbaceae</taxon>
        <taxon>Natrinema</taxon>
    </lineage>
</organism>
<comment type="caution">
    <text evidence="2">The sequence shown here is derived from an EMBL/GenBank/DDBJ whole genome shotgun (WGS) entry which is preliminary data.</text>
</comment>
<dbReference type="AlphaFoldDB" id="A0A9Q4Q228"/>
<feature type="region of interest" description="Disordered" evidence="1">
    <location>
        <begin position="1"/>
        <end position="50"/>
    </location>
</feature>
<evidence type="ECO:0000313" key="2">
    <source>
        <dbReference type="EMBL" id="MDF9744873.1"/>
    </source>
</evidence>
<protein>
    <submittedName>
        <fullName evidence="2">Uncharacterized protein</fullName>
    </submittedName>
</protein>
<sequence length="50" mass="5627">MRIARDAERPSDHASGPSAREQTGNEVTRERTEARRYASREDERPAAASQ</sequence>
<feature type="compositionally biased region" description="Basic and acidic residues" evidence="1">
    <location>
        <begin position="1"/>
        <end position="12"/>
    </location>
</feature>
<evidence type="ECO:0000313" key="3">
    <source>
        <dbReference type="Proteomes" id="UP001154061"/>
    </source>
</evidence>
<keyword evidence="3" id="KW-1185">Reference proteome</keyword>
<dbReference type="EMBL" id="JAMQOT010000001">
    <property type="protein sequence ID" value="MDF9744873.1"/>
    <property type="molecule type" value="Genomic_DNA"/>
</dbReference>
<gene>
    <name evidence="2" type="ORF">NDI89_04655</name>
</gene>
<dbReference type="RefSeq" id="WP_277520343.1">
    <property type="nucleotide sequence ID" value="NZ_JAMQOT010000001.1"/>
</dbReference>